<evidence type="ECO:0000256" key="1">
    <source>
        <dbReference type="ARBA" id="ARBA00022857"/>
    </source>
</evidence>
<dbReference type="Gene3D" id="3.40.50.720">
    <property type="entry name" value="NAD(P)-binding Rossmann-like Domain"/>
    <property type="match status" value="1"/>
</dbReference>
<keyword evidence="2" id="KW-0560">Oxidoreductase</keyword>
<dbReference type="PANTHER" id="PTHR47706">
    <property type="entry name" value="NMRA-LIKE FAMILY PROTEIN"/>
    <property type="match status" value="1"/>
</dbReference>
<name>A0A6G1KBJ2_9PLEO</name>
<dbReference type="GO" id="GO:0016491">
    <property type="term" value="F:oxidoreductase activity"/>
    <property type="evidence" value="ECO:0007669"/>
    <property type="project" value="UniProtKB-KW"/>
</dbReference>
<evidence type="ECO:0000256" key="2">
    <source>
        <dbReference type="ARBA" id="ARBA00023002"/>
    </source>
</evidence>
<dbReference type="PANTHER" id="PTHR47706:SF5">
    <property type="entry name" value="ISOFLAVONE REDUCTASE"/>
    <property type="match status" value="1"/>
</dbReference>
<dbReference type="OrthoDB" id="419598at2759"/>
<dbReference type="InterPro" id="IPR036291">
    <property type="entry name" value="NAD(P)-bd_dom_sf"/>
</dbReference>
<evidence type="ECO:0000313" key="4">
    <source>
        <dbReference type="Proteomes" id="UP000799428"/>
    </source>
</evidence>
<dbReference type="EMBL" id="MU005769">
    <property type="protein sequence ID" value="KAF2710003.1"/>
    <property type="molecule type" value="Genomic_DNA"/>
</dbReference>
<keyword evidence="4" id="KW-1185">Reference proteome</keyword>
<dbReference type="Proteomes" id="UP000799428">
    <property type="component" value="Unassembled WGS sequence"/>
</dbReference>
<reference evidence="3" key="1">
    <citation type="journal article" date="2020" name="Stud. Mycol.">
        <title>101 Dothideomycetes genomes: a test case for predicting lifestyles and emergence of pathogens.</title>
        <authorList>
            <person name="Haridas S."/>
            <person name="Albert R."/>
            <person name="Binder M."/>
            <person name="Bloem J."/>
            <person name="Labutti K."/>
            <person name="Salamov A."/>
            <person name="Andreopoulos B."/>
            <person name="Baker S."/>
            <person name="Barry K."/>
            <person name="Bills G."/>
            <person name="Bluhm B."/>
            <person name="Cannon C."/>
            <person name="Castanera R."/>
            <person name="Culley D."/>
            <person name="Daum C."/>
            <person name="Ezra D."/>
            <person name="Gonzalez J."/>
            <person name="Henrissat B."/>
            <person name="Kuo A."/>
            <person name="Liang C."/>
            <person name="Lipzen A."/>
            <person name="Lutzoni F."/>
            <person name="Magnuson J."/>
            <person name="Mondo S."/>
            <person name="Nolan M."/>
            <person name="Ohm R."/>
            <person name="Pangilinan J."/>
            <person name="Park H.-J."/>
            <person name="Ramirez L."/>
            <person name="Alfaro M."/>
            <person name="Sun H."/>
            <person name="Tritt A."/>
            <person name="Yoshinaga Y."/>
            <person name="Zwiers L.-H."/>
            <person name="Turgeon B."/>
            <person name="Goodwin S."/>
            <person name="Spatafora J."/>
            <person name="Crous P."/>
            <person name="Grigoriev I."/>
        </authorList>
    </citation>
    <scope>NUCLEOTIDE SEQUENCE</scope>
    <source>
        <strain evidence="3">CBS 279.74</strain>
    </source>
</reference>
<evidence type="ECO:0000313" key="3">
    <source>
        <dbReference type="EMBL" id="KAF2710003.1"/>
    </source>
</evidence>
<protein>
    <submittedName>
        <fullName evidence="3">NAD(P)-binding protein</fullName>
    </submittedName>
</protein>
<proteinExistence type="predicted"/>
<dbReference type="SUPFAM" id="SSF51735">
    <property type="entry name" value="NAD(P)-binding Rossmann-fold domains"/>
    <property type="match status" value="1"/>
</dbReference>
<accession>A0A6G1KBJ2</accession>
<dbReference type="AlphaFoldDB" id="A0A6G1KBJ2"/>
<sequence length="313" mass="34299">MSAMRIAVAGTSGLARIIARQIHESTSHQLLILSRSPPADLVAQGYQCQIVDYYDSSSIRHSLMGVDTIISTVTGNEQIRLIEGAVASGVRRFAPAEFEGLPRLRPQGDPLDRGRAAALALLQVHYSAWIHSTVFVCGILYERFAVGGMRTHCIGVNTGYGNEGDYILDARNMTATVPGYDSEGNLSSLCMTSARDVGKFVVRALDLPSWPKEMSMCGERMTVSTLINTVQACRGRTFNAPVWQNPQGLQYELTLAQMAGEISTQWRLATLIATAEGRYDYGAPGYLNTQFPDITPVTFQAWFQQNWAAVPRA</sequence>
<dbReference type="InterPro" id="IPR051609">
    <property type="entry name" value="NmrA/Isoflavone_reductase-like"/>
</dbReference>
<organism evidence="3 4">
    <name type="scientific">Pleomassaria siparia CBS 279.74</name>
    <dbReference type="NCBI Taxonomy" id="1314801"/>
    <lineage>
        <taxon>Eukaryota</taxon>
        <taxon>Fungi</taxon>
        <taxon>Dikarya</taxon>
        <taxon>Ascomycota</taxon>
        <taxon>Pezizomycotina</taxon>
        <taxon>Dothideomycetes</taxon>
        <taxon>Pleosporomycetidae</taxon>
        <taxon>Pleosporales</taxon>
        <taxon>Pleomassariaceae</taxon>
        <taxon>Pleomassaria</taxon>
    </lineage>
</organism>
<keyword evidence="1" id="KW-0521">NADP</keyword>
<gene>
    <name evidence="3" type="ORF">K504DRAFT_476127</name>
</gene>